<evidence type="ECO:0000256" key="3">
    <source>
        <dbReference type="ARBA" id="ARBA00024042"/>
    </source>
</evidence>
<proteinExistence type="inferred from homology"/>
<evidence type="ECO:0000256" key="4">
    <source>
        <dbReference type="ARBA" id="ARBA00073420"/>
    </source>
</evidence>
<dbReference type="PROSITE" id="PS00557">
    <property type="entry name" value="FMN_HYDROXY_ACID_DH_1"/>
    <property type="match status" value="1"/>
</dbReference>
<comment type="cofactor">
    <cofactor evidence="1">
        <name>FMN</name>
        <dbReference type="ChEBI" id="CHEBI:58210"/>
    </cofactor>
</comment>
<dbReference type="OrthoDB" id="1925334at2759"/>
<evidence type="ECO:0000256" key="6">
    <source>
        <dbReference type="SAM" id="Phobius"/>
    </source>
</evidence>
<evidence type="ECO:0000313" key="9">
    <source>
        <dbReference type="Proteomes" id="UP000268093"/>
    </source>
</evidence>
<evidence type="ECO:0000256" key="5">
    <source>
        <dbReference type="ARBA" id="ARBA00083297"/>
    </source>
</evidence>
<comment type="similarity">
    <text evidence="3">Belongs to the FMN-dependent alpha-hydroxy acid dehydrogenase family.</text>
</comment>
<dbReference type="Pfam" id="PF01070">
    <property type="entry name" value="FMN_dh"/>
    <property type="match status" value="1"/>
</dbReference>
<dbReference type="GO" id="GO:0016491">
    <property type="term" value="F:oxidoreductase activity"/>
    <property type="evidence" value="ECO:0007669"/>
    <property type="project" value="UniProtKB-KW"/>
</dbReference>
<keyword evidence="6" id="KW-0812">Transmembrane</keyword>
<keyword evidence="9" id="KW-1185">Reference proteome</keyword>
<reference evidence="8 9" key="1">
    <citation type="journal article" date="2018" name="New Phytol.">
        <title>Phylogenomics of Endogonaceae and evolution of mycorrhizas within Mucoromycota.</title>
        <authorList>
            <person name="Chang Y."/>
            <person name="Desiro A."/>
            <person name="Na H."/>
            <person name="Sandor L."/>
            <person name="Lipzen A."/>
            <person name="Clum A."/>
            <person name="Barry K."/>
            <person name="Grigoriev I.V."/>
            <person name="Martin F.M."/>
            <person name="Stajich J.E."/>
            <person name="Smith M.E."/>
            <person name="Bonito G."/>
            <person name="Spatafora J.W."/>
        </authorList>
    </citation>
    <scope>NUCLEOTIDE SEQUENCE [LARGE SCALE GENOMIC DNA]</scope>
    <source>
        <strain evidence="8 9">GMNB39</strain>
    </source>
</reference>
<dbReference type="PANTHER" id="PTHR10578:SF149">
    <property type="entry name" value="2-HYDROXYACID OXIDASE 2"/>
    <property type="match status" value="1"/>
</dbReference>
<evidence type="ECO:0000256" key="2">
    <source>
        <dbReference type="ARBA" id="ARBA00023002"/>
    </source>
</evidence>
<dbReference type="PANTHER" id="PTHR10578">
    <property type="entry name" value="S -2-HYDROXY-ACID OXIDASE-RELATED"/>
    <property type="match status" value="1"/>
</dbReference>
<dbReference type="FunFam" id="3.20.20.70:FF:000056">
    <property type="entry name" value="hydroxyacid oxidase 2"/>
    <property type="match status" value="1"/>
</dbReference>
<organism evidence="8 9">
    <name type="scientific">Jimgerdemannia flammicorona</name>
    <dbReference type="NCBI Taxonomy" id="994334"/>
    <lineage>
        <taxon>Eukaryota</taxon>
        <taxon>Fungi</taxon>
        <taxon>Fungi incertae sedis</taxon>
        <taxon>Mucoromycota</taxon>
        <taxon>Mucoromycotina</taxon>
        <taxon>Endogonomycetes</taxon>
        <taxon>Endogonales</taxon>
        <taxon>Endogonaceae</taxon>
        <taxon>Jimgerdemannia</taxon>
    </lineage>
</organism>
<dbReference type="InterPro" id="IPR000262">
    <property type="entry name" value="FMN-dep_DH"/>
</dbReference>
<comment type="caution">
    <text evidence="8">The sequence shown here is derived from an EMBL/GenBank/DDBJ whole genome shotgun (WGS) entry which is preliminary data.</text>
</comment>
<name>A0A433D5L3_9FUNG</name>
<dbReference type="CDD" id="cd02809">
    <property type="entry name" value="alpha_hydroxyacid_oxid_FMN"/>
    <property type="match status" value="1"/>
</dbReference>
<feature type="transmembrane region" description="Helical" evidence="6">
    <location>
        <begin position="12"/>
        <end position="30"/>
    </location>
</feature>
<sequence length="599" mass="65796">MKTWLTTHRHSILLSGGLLCIALTLLILSTPNHEGIIRQPFSRHSMPENHAKYSKHEFVLICLGLVESRVQGYFIRSASSNASTDGYLAIEGGVMLSGIDNALRKWTFAHDLPHLYQHDRHPNSEVRTAGGPDLVLGRCGGSKGAVWKHAAEVWRSGMLRAVFIECSHTDPRPDALLFGHLLIEELAVLAKLVNPAEPGKAECIRDAYQGSGRSRHLRNVFLTPHSMAHLPTCLDDFEKHAWKVLPPAHFGYYYSGADAETTLARNKAAYDRLLIRPKILVDVSRVTTETTILGQKISTPICVAPTAFQGMAHEDGEKATARACAFAKTVYCMATYSNTSIEDAYKAAQAASKDGDPMHWFQLYVETDRDGTKKLVQRAEKAGYKALVITVDRPSNAFKLPRHLTLANFIDPNFIDPNALNRTGAGAYAGGAIDASLSWSDIAWFKSITRLPILIKGVFRSDDARLAVEHGVDGIIVSNHGGRQLDGCPATMLGLDMDNFTHVILTLFNQLEVLPEVVAATRGTKVEVFVDGGIRQGTDVFKALALGARAVFIGRPIIWGLAYQGEVGVKQVLSMINYEFRLAMALAGENMCHALRLYE</sequence>
<dbReference type="GO" id="GO:0005737">
    <property type="term" value="C:cytoplasm"/>
    <property type="evidence" value="ECO:0007669"/>
    <property type="project" value="UniProtKB-ARBA"/>
</dbReference>
<keyword evidence="2" id="KW-0560">Oxidoreductase</keyword>
<protein>
    <recommendedName>
        <fullName evidence="4">Oxidase FUB9</fullName>
    </recommendedName>
    <alternativeName>
        <fullName evidence="5">Fusaric acid biosynthesis protein 9</fullName>
    </alternativeName>
</protein>
<keyword evidence="6" id="KW-0472">Membrane</keyword>
<dbReference type="AlphaFoldDB" id="A0A433D5L3"/>
<dbReference type="EMBL" id="RBNI01006285">
    <property type="protein sequence ID" value="RUP46142.1"/>
    <property type="molecule type" value="Genomic_DNA"/>
</dbReference>
<dbReference type="InterPro" id="IPR012133">
    <property type="entry name" value="Alpha-hydoxy_acid_DH_FMN"/>
</dbReference>
<evidence type="ECO:0000259" key="7">
    <source>
        <dbReference type="PROSITE" id="PS51349"/>
    </source>
</evidence>
<dbReference type="InterPro" id="IPR013785">
    <property type="entry name" value="Aldolase_TIM"/>
</dbReference>
<dbReference type="PROSITE" id="PS51349">
    <property type="entry name" value="FMN_HYDROXY_ACID_DH_2"/>
    <property type="match status" value="1"/>
</dbReference>
<dbReference type="InterPro" id="IPR037396">
    <property type="entry name" value="FMN_HAD"/>
</dbReference>
<dbReference type="InterPro" id="IPR008259">
    <property type="entry name" value="FMN_hydac_DH_AS"/>
</dbReference>
<evidence type="ECO:0000313" key="8">
    <source>
        <dbReference type="EMBL" id="RUP46142.1"/>
    </source>
</evidence>
<dbReference type="SUPFAM" id="SSF51395">
    <property type="entry name" value="FMN-linked oxidoreductases"/>
    <property type="match status" value="1"/>
</dbReference>
<keyword evidence="6" id="KW-1133">Transmembrane helix</keyword>
<feature type="domain" description="FMN hydroxy acid dehydrogenase" evidence="7">
    <location>
        <begin position="226"/>
        <end position="599"/>
    </location>
</feature>
<dbReference type="Proteomes" id="UP000268093">
    <property type="component" value="Unassembled WGS sequence"/>
</dbReference>
<dbReference type="Gene3D" id="3.20.20.70">
    <property type="entry name" value="Aldolase class I"/>
    <property type="match status" value="1"/>
</dbReference>
<gene>
    <name evidence="8" type="ORF">BC936DRAFT_147305</name>
</gene>
<evidence type="ECO:0000256" key="1">
    <source>
        <dbReference type="ARBA" id="ARBA00001917"/>
    </source>
</evidence>
<accession>A0A433D5L3</accession>
<dbReference type="GO" id="GO:0010181">
    <property type="term" value="F:FMN binding"/>
    <property type="evidence" value="ECO:0007669"/>
    <property type="project" value="InterPro"/>
</dbReference>